<feature type="transmembrane region" description="Helical" evidence="8">
    <location>
        <begin position="70"/>
        <end position="90"/>
    </location>
</feature>
<dbReference type="HOGENOM" id="CLU_013016_0_3_4"/>
<comment type="similarity">
    <text evidence="2">Belongs to the binding-protein-dependent transport system permease family. FecCD subfamily.</text>
</comment>
<dbReference type="Proteomes" id="UP000002743">
    <property type="component" value="Chromosome"/>
</dbReference>
<evidence type="ECO:0000256" key="1">
    <source>
        <dbReference type="ARBA" id="ARBA00004651"/>
    </source>
</evidence>
<feature type="transmembrane region" description="Helical" evidence="8">
    <location>
        <begin position="130"/>
        <end position="148"/>
    </location>
</feature>
<dbReference type="InterPro" id="IPR000522">
    <property type="entry name" value="ABC_transptr_permease_BtuC"/>
</dbReference>
<dbReference type="PANTHER" id="PTHR30472:SF25">
    <property type="entry name" value="ABC TRANSPORTER PERMEASE PROTEIN MJ0876-RELATED"/>
    <property type="match status" value="1"/>
</dbReference>
<dbReference type="RefSeq" id="WP_015830703.1">
    <property type="nucleotide sequence ID" value="NC_012969.1"/>
</dbReference>
<protein>
    <submittedName>
        <fullName evidence="9">Transport system permease protein</fullName>
    </submittedName>
</protein>
<dbReference type="EMBL" id="CP001674">
    <property type="protein sequence ID" value="ACT51359.1"/>
    <property type="molecule type" value="Genomic_DNA"/>
</dbReference>
<keyword evidence="6 8" id="KW-1133">Transmembrane helix</keyword>
<feature type="transmembrane region" description="Helical" evidence="8">
    <location>
        <begin position="294"/>
        <end position="316"/>
    </location>
</feature>
<dbReference type="eggNOG" id="COG0609">
    <property type="taxonomic scope" value="Bacteria"/>
</dbReference>
<dbReference type="Pfam" id="PF01032">
    <property type="entry name" value="FecCD"/>
    <property type="match status" value="1"/>
</dbReference>
<dbReference type="Gene3D" id="1.10.3470.10">
    <property type="entry name" value="ABC transporter involved in vitamin B12 uptake, BtuC"/>
    <property type="match status" value="1"/>
</dbReference>
<dbReference type="GO" id="GO:0022857">
    <property type="term" value="F:transmembrane transporter activity"/>
    <property type="evidence" value="ECO:0007669"/>
    <property type="project" value="InterPro"/>
</dbReference>
<evidence type="ECO:0000256" key="4">
    <source>
        <dbReference type="ARBA" id="ARBA00022475"/>
    </source>
</evidence>
<dbReference type="STRING" id="582744.Msip34_2117"/>
<gene>
    <name evidence="9" type="ordered locus">Msip34_2117</name>
</gene>
<accession>C6X794</accession>
<keyword evidence="3" id="KW-0813">Transport</keyword>
<keyword evidence="5 8" id="KW-0812">Transmembrane</keyword>
<dbReference type="GO" id="GO:0005886">
    <property type="term" value="C:plasma membrane"/>
    <property type="evidence" value="ECO:0007669"/>
    <property type="project" value="UniProtKB-SubCell"/>
</dbReference>
<evidence type="ECO:0000256" key="3">
    <source>
        <dbReference type="ARBA" id="ARBA00022448"/>
    </source>
</evidence>
<evidence type="ECO:0000313" key="10">
    <source>
        <dbReference type="Proteomes" id="UP000002743"/>
    </source>
</evidence>
<feature type="transmembrane region" description="Helical" evidence="8">
    <location>
        <begin position="255"/>
        <end position="282"/>
    </location>
</feature>
<evidence type="ECO:0000256" key="6">
    <source>
        <dbReference type="ARBA" id="ARBA00022989"/>
    </source>
</evidence>
<evidence type="ECO:0000256" key="2">
    <source>
        <dbReference type="ARBA" id="ARBA00007935"/>
    </source>
</evidence>
<sequence precursor="true">MRIPFRFAPRSKWGNPWPVVLLLAITLLALAMASSIGAVPISWRDWLTPLHGENTGNSYVLWELRLPRTLLALLAGGMLGVAGALAQGLFRNPLADPGLLGVNSGAACAAALTIVFADSLPWAWPTGLRPWLLPLAAFVGALLVCFTLDRVARWITPGSIAGLLLTGIALNAIAVAVLGLCTYLSTDEQLRSLSFWTLGSLAGAGWAIVGVALVMLLLATWQIRKLARAMNALALGEAAAAHVGVEVETLRARTILMVALLVGATVAWCGMISFISLIAPHLVRTLHGSDQRRVLPLSIVFGGLLLLIADTLARTLATPAEIPVGIFTALLGGPFFLMLLNQTRERIG</sequence>
<dbReference type="KEGG" id="mei:Msip34_2117"/>
<dbReference type="PANTHER" id="PTHR30472">
    <property type="entry name" value="FERRIC ENTEROBACTIN TRANSPORT SYSTEM PERMEASE PROTEIN"/>
    <property type="match status" value="1"/>
</dbReference>
<feature type="transmembrane region" description="Helical" evidence="8">
    <location>
        <begin position="102"/>
        <end position="124"/>
    </location>
</feature>
<proteinExistence type="inferred from homology"/>
<dbReference type="FunFam" id="1.10.3470.10:FF:000001">
    <property type="entry name" value="Vitamin B12 ABC transporter permease BtuC"/>
    <property type="match status" value="1"/>
</dbReference>
<comment type="subcellular location">
    <subcellularLocation>
        <location evidence="1">Cell membrane</location>
        <topology evidence="1">Multi-pass membrane protein</topology>
    </subcellularLocation>
</comment>
<keyword evidence="4" id="KW-1003">Cell membrane</keyword>
<dbReference type="AlphaFoldDB" id="C6X794"/>
<name>C6X794_METGS</name>
<keyword evidence="10" id="KW-1185">Reference proteome</keyword>
<dbReference type="InterPro" id="IPR037294">
    <property type="entry name" value="ABC_BtuC-like"/>
</dbReference>
<evidence type="ECO:0000256" key="5">
    <source>
        <dbReference type="ARBA" id="ARBA00022692"/>
    </source>
</evidence>
<organism evidence="9 10">
    <name type="scientific">Methylovorus glucosotrophus (strain SIP3-4)</name>
    <dbReference type="NCBI Taxonomy" id="582744"/>
    <lineage>
        <taxon>Bacteria</taxon>
        <taxon>Pseudomonadati</taxon>
        <taxon>Pseudomonadota</taxon>
        <taxon>Betaproteobacteria</taxon>
        <taxon>Nitrosomonadales</taxon>
        <taxon>Methylophilaceae</taxon>
        <taxon>Methylovorus</taxon>
    </lineage>
</organism>
<dbReference type="SUPFAM" id="SSF81345">
    <property type="entry name" value="ABC transporter involved in vitamin B12 uptake, BtuC"/>
    <property type="match status" value="1"/>
</dbReference>
<evidence type="ECO:0000256" key="8">
    <source>
        <dbReference type="SAM" id="Phobius"/>
    </source>
</evidence>
<feature type="transmembrane region" description="Helical" evidence="8">
    <location>
        <begin position="160"/>
        <end position="185"/>
    </location>
</feature>
<dbReference type="OrthoDB" id="9782305at2"/>
<keyword evidence="7 8" id="KW-0472">Membrane</keyword>
<feature type="transmembrane region" description="Helical" evidence="8">
    <location>
        <begin position="197"/>
        <end position="219"/>
    </location>
</feature>
<reference evidence="10" key="1">
    <citation type="submission" date="2009-07" db="EMBL/GenBank/DDBJ databases">
        <title>Complete sequence of chromosome of Methylovorus sp. SIP3-4.</title>
        <authorList>
            <person name="Lucas S."/>
            <person name="Copeland A."/>
            <person name="Lapidus A."/>
            <person name="Glavina del Rio T."/>
            <person name="Tice H."/>
            <person name="Bruce D."/>
            <person name="Goodwin L."/>
            <person name="Pitluck S."/>
            <person name="Clum A."/>
            <person name="Larimer F."/>
            <person name="Land M."/>
            <person name="Hauser L."/>
            <person name="Kyrpides N."/>
            <person name="Mikhailova N."/>
            <person name="Kayluzhnaya M."/>
            <person name="Chistoserdova L."/>
        </authorList>
    </citation>
    <scope>NUCLEOTIDE SEQUENCE [LARGE SCALE GENOMIC DNA]</scope>
    <source>
        <strain evidence="10">SIP3-4</strain>
    </source>
</reference>
<reference evidence="9 10" key="2">
    <citation type="journal article" date="2011" name="J. Bacteriol.">
        <title>Genomes of three methylotrophs from a single niche uncover genetic and metabolic divergence of Methylophilaceae.</title>
        <authorList>
            <person name="Lapidus A."/>
            <person name="Clum A."/>
            <person name="Labutti K."/>
            <person name="Kaluzhnaya M.G."/>
            <person name="Lim S."/>
            <person name="Beck D.A."/>
            <person name="Glavina Del Rio T."/>
            <person name="Nolan M."/>
            <person name="Mavromatis K."/>
            <person name="Huntemann M."/>
            <person name="Lucas S."/>
            <person name="Lidstrom M.E."/>
            <person name="Ivanova N."/>
            <person name="Chistoserdova L."/>
        </authorList>
    </citation>
    <scope>NUCLEOTIDE SEQUENCE [LARGE SCALE GENOMIC DNA]</scope>
    <source>
        <strain evidence="9 10">SIP3-4</strain>
    </source>
</reference>
<feature type="transmembrane region" description="Helical" evidence="8">
    <location>
        <begin position="322"/>
        <end position="340"/>
    </location>
</feature>
<dbReference type="CDD" id="cd06550">
    <property type="entry name" value="TM_ABC_iron-siderophores_like"/>
    <property type="match status" value="1"/>
</dbReference>
<evidence type="ECO:0000256" key="7">
    <source>
        <dbReference type="ARBA" id="ARBA00023136"/>
    </source>
</evidence>
<evidence type="ECO:0000313" key="9">
    <source>
        <dbReference type="EMBL" id="ACT51359.1"/>
    </source>
</evidence>